<reference evidence="2" key="1">
    <citation type="submission" date="2019-12" db="EMBL/GenBank/DDBJ databases">
        <title>An insight into the sialome of adult female Ixodes ricinus ticks feeding for 6 days.</title>
        <authorList>
            <person name="Perner J."/>
            <person name="Ribeiro J.M.C."/>
        </authorList>
    </citation>
    <scope>NUCLEOTIDE SEQUENCE</scope>
    <source>
        <strain evidence="2">Semi-engorged</strain>
        <tissue evidence="2">Salivary glands</tissue>
    </source>
</reference>
<evidence type="ECO:0000313" key="2">
    <source>
        <dbReference type="EMBL" id="MXU85964.1"/>
    </source>
</evidence>
<evidence type="ECO:0000256" key="1">
    <source>
        <dbReference type="SAM" id="SignalP"/>
    </source>
</evidence>
<protein>
    <submittedName>
        <fullName evidence="2">Putative secreted protein</fullName>
    </submittedName>
</protein>
<feature type="chain" id="PRO_5025336103" evidence="1">
    <location>
        <begin position="35"/>
        <end position="88"/>
    </location>
</feature>
<dbReference type="EMBL" id="GIFC01003881">
    <property type="protein sequence ID" value="MXU85964.1"/>
    <property type="molecule type" value="Transcribed_RNA"/>
</dbReference>
<sequence>MLNCSFRRTLLTSYLKTFVVSLLSCLDCAGAGTARTTNHAAPIASTSCREACFPAPTRTNVLACRIMAKFTFLAKKRKALSLRETRGN</sequence>
<feature type="signal peptide" evidence="1">
    <location>
        <begin position="1"/>
        <end position="34"/>
    </location>
</feature>
<organism evidence="2">
    <name type="scientific">Ixodes ricinus</name>
    <name type="common">Common tick</name>
    <name type="synonym">Acarus ricinus</name>
    <dbReference type="NCBI Taxonomy" id="34613"/>
    <lineage>
        <taxon>Eukaryota</taxon>
        <taxon>Metazoa</taxon>
        <taxon>Ecdysozoa</taxon>
        <taxon>Arthropoda</taxon>
        <taxon>Chelicerata</taxon>
        <taxon>Arachnida</taxon>
        <taxon>Acari</taxon>
        <taxon>Parasitiformes</taxon>
        <taxon>Ixodida</taxon>
        <taxon>Ixodoidea</taxon>
        <taxon>Ixodidae</taxon>
        <taxon>Ixodinae</taxon>
        <taxon>Ixodes</taxon>
    </lineage>
</organism>
<name>A0A6B0UAJ8_IXORI</name>
<proteinExistence type="predicted"/>
<keyword evidence="1" id="KW-0732">Signal</keyword>
<accession>A0A6B0UAJ8</accession>
<dbReference type="AlphaFoldDB" id="A0A6B0UAJ8"/>